<sequence length="901" mass="101127">MIRSLLILLFVFTSFFTNLQKNEPSETDYLAKERARVIQLADKYASEKPITVTAESSPRSAGGIHDFYSEGDYWWPDPDNPDGPYIQCDGLTNPDNFTAHREAMIRFSQISGALASAYLVTKDEKYVIALAPHLRAWFIDEATKMNPNLLYAQAIKGKVTGRGIGIIDTIQLMEVAKAIESVEDSEVISDSEIKQMKDWFSEYLNWITTHPYGIDERDHGNNHSVCWAMQAAVFAKLVGNQEVLDYCKEMYKTVLLPDQMADDGSFPLELKRTKPYGYSLFTLDAMATLCQVYADDSENLFSYQTADGKSLEKGISFLYPFVENKDSWPYQKDVMYWDKWPVRHSFLLFGGLAYDQEQYLELWNSLDADFDTPEVIRNMPVRFPMLWLSDQEKETIGELDAKLTSDAAVKIIASGVVNYSDFGAKGDGKTDAMQAIFSAHEFANEHDLKVIADDGASYYIGGKALTAIIQTDTNFGDATFLIDDRNVENRTSPVFLVSSSLESYKLDGITSLKRNQEKIDITLPGSALITVTNSNKMRYIRYGLNQNNGAPQTDIFLIDKNGNVDQDAPIIWDFEQITEITALPIDEKTLTISGGFFTTIANQEESKYNYYSRNISIQRSNVIVDSLEHRVIEEGDQGAPYSGFLNISNCTNVTVKNTTLTGHKTYSTIGNAGKPVTMGTYDIIVNRALNVSFVNCTQTNDIDDNVYWGIMGSNYSKNLLFDKCVFSRFDAHMGVANATIRNSTLGHMGINAIGTGTFTVENSTIRGRSLINLRSDYGSTWEGKLTIRNSTFVPMGGKPSSPVLISGYNSGQHDFGYTCYMPEQIIIENLKIDDSNHPDDYQGPAIFGNFNSERIDENYEEKSPYILTKEVRLKNVTTSSGKEIRVSENEVMFKGVRVEKN</sequence>
<dbReference type="InterPro" id="IPR008397">
    <property type="entry name" value="Alginate_lyase_dom"/>
</dbReference>
<dbReference type="Proteomes" id="UP001157915">
    <property type="component" value="Unassembled WGS sequence"/>
</dbReference>
<keyword evidence="5" id="KW-1185">Reference proteome</keyword>
<feature type="domain" description="Alginate lyase" evidence="3">
    <location>
        <begin position="51"/>
        <end position="328"/>
    </location>
</feature>
<keyword evidence="2 4" id="KW-0456">Lyase</keyword>
<dbReference type="SUPFAM" id="SSF51126">
    <property type="entry name" value="Pectin lyase-like"/>
    <property type="match status" value="1"/>
</dbReference>
<keyword evidence="1" id="KW-0732">Signal</keyword>
<accession>A0ABY1PKU1</accession>
<evidence type="ECO:0000256" key="1">
    <source>
        <dbReference type="ARBA" id="ARBA00022729"/>
    </source>
</evidence>
<evidence type="ECO:0000259" key="3">
    <source>
        <dbReference type="Pfam" id="PF05426"/>
    </source>
</evidence>
<dbReference type="Gene3D" id="1.50.10.100">
    <property type="entry name" value="Chondroitin AC/alginate lyase"/>
    <property type="match status" value="1"/>
</dbReference>
<reference evidence="4 5" key="1">
    <citation type="submission" date="2017-05" db="EMBL/GenBank/DDBJ databases">
        <authorList>
            <person name="Varghese N."/>
            <person name="Submissions S."/>
        </authorList>
    </citation>
    <scope>NUCLEOTIDE SEQUENCE [LARGE SCALE GENOMIC DNA]</scope>
    <source>
        <strain evidence="4 5">DSM 15360</strain>
    </source>
</reference>
<evidence type="ECO:0000313" key="5">
    <source>
        <dbReference type="Proteomes" id="UP001157915"/>
    </source>
</evidence>
<dbReference type="InterPro" id="IPR008929">
    <property type="entry name" value="Chondroitin_lyas"/>
</dbReference>
<proteinExistence type="predicted"/>
<protein>
    <submittedName>
        <fullName evidence="4">Alginate lyase</fullName>
    </submittedName>
</protein>
<dbReference type="InterPro" id="IPR012334">
    <property type="entry name" value="Pectin_lyas_fold"/>
</dbReference>
<dbReference type="SUPFAM" id="SSF48230">
    <property type="entry name" value="Chondroitin AC/alginate lyase"/>
    <property type="match status" value="1"/>
</dbReference>
<dbReference type="Gene3D" id="2.160.20.10">
    <property type="entry name" value="Single-stranded right-handed beta-helix, Pectin lyase-like"/>
    <property type="match status" value="1"/>
</dbReference>
<dbReference type="EMBL" id="FXUA01000009">
    <property type="protein sequence ID" value="SMP34024.1"/>
    <property type="molecule type" value="Genomic_DNA"/>
</dbReference>
<dbReference type="Pfam" id="PF05426">
    <property type="entry name" value="Alginate_lyase"/>
    <property type="match status" value="1"/>
</dbReference>
<dbReference type="InterPro" id="IPR011050">
    <property type="entry name" value="Pectin_lyase_fold/virulence"/>
</dbReference>
<gene>
    <name evidence="4" type="ORF">SAMN06265367_10952</name>
</gene>
<organism evidence="4 5">
    <name type="scientific">Algoriphagus winogradskyi</name>
    <dbReference type="NCBI Taxonomy" id="237017"/>
    <lineage>
        <taxon>Bacteria</taxon>
        <taxon>Pseudomonadati</taxon>
        <taxon>Bacteroidota</taxon>
        <taxon>Cytophagia</taxon>
        <taxon>Cytophagales</taxon>
        <taxon>Cyclobacteriaceae</taxon>
        <taxon>Algoriphagus</taxon>
    </lineage>
</organism>
<evidence type="ECO:0000256" key="2">
    <source>
        <dbReference type="ARBA" id="ARBA00023239"/>
    </source>
</evidence>
<dbReference type="RefSeq" id="WP_346771421.1">
    <property type="nucleotide sequence ID" value="NZ_FXUA01000009.1"/>
</dbReference>
<evidence type="ECO:0000313" key="4">
    <source>
        <dbReference type="EMBL" id="SMP34024.1"/>
    </source>
</evidence>
<comment type="caution">
    <text evidence="4">The sequence shown here is derived from an EMBL/GenBank/DDBJ whole genome shotgun (WGS) entry which is preliminary data.</text>
</comment>
<dbReference type="GO" id="GO:0016829">
    <property type="term" value="F:lyase activity"/>
    <property type="evidence" value="ECO:0007669"/>
    <property type="project" value="UniProtKB-KW"/>
</dbReference>
<name>A0ABY1PKU1_9BACT</name>